<evidence type="ECO:0000256" key="2">
    <source>
        <dbReference type="ARBA" id="ARBA00004874"/>
    </source>
</evidence>
<dbReference type="PIRSF" id="PIRSF000109">
    <property type="entry name" value="6PGD"/>
    <property type="match status" value="1"/>
</dbReference>
<dbReference type="SUPFAM" id="SSF48179">
    <property type="entry name" value="6-phosphogluconate dehydrogenase C-terminal domain-like"/>
    <property type="match status" value="1"/>
</dbReference>
<dbReference type="OrthoDB" id="434986at2759"/>
<dbReference type="NCBIfam" id="TIGR00873">
    <property type="entry name" value="gnd"/>
    <property type="match status" value="1"/>
</dbReference>
<evidence type="ECO:0000256" key="10">
    <source>
        <dbReference type="ARBA" id="ARBA00023126"/>
    </source>
</evidence>
<dbReference type="InterPro" id="IPR008927">
    <property type="entry name" value="6-PGluconate_DH-like_C_sf"/>
</dbReference>
<dbReference type="PANTHER" id="PTHR11811">
    <property type="entry name" value="6-PHOSPHOGLUCONATE DEHYDROGENASE"/>
    <property type="match status" value="1"/>
</dbReference>
<feature type="binding site" evidence="13">
    <location>
        <begin position="32"/>
        <end position="34"/>
    </location>
    <ligand>
        <name>NADP(+)</name>
        <dbReference type="ChEBI" id="CHEBI:58349"/>
    </ligand>
</feature>
<feature type="binding site" evidence="13">
    <location>
        <begin position="9"/>
        <end position="14"/>
    </location>
    <ligand>
        <name>NADP(+)</name>
        <dbReference type="ChEBI" id="CHEBI:58349"/>
    </ligand>
</feature>
<evidence type="ECO:0000256" key="8">
    <source>
        <dbReference type="ARBA" id="ARBA00023002"/>
    </source>
</evidence>
<dbReference type="InterPro" id="IPR006183">
    <property type="entry name" value="Pgluconate_DH"/>
</dbReference>
<dbReference type="Proteomes" id="UP000224006">
    <property type="component" value="Chromosome III"/>
</dbReference>
<feature type="signal peptide" evidence="15">
    <location>
        <begin position="1"/>
        <end position="18"/>
    </location>
</feature>
<gene>
    <name evidence="17" type="ORF">BESB_046160</name>
</gene>
<comment type="catalytic activity">
    <reaction evidence="11 12 14">
        <text>6-phospho-D-gluconate + NADP(+) = D-ribulose 5-phosphate + CO2 + NADPH</text>
        <dbReference type="Rhea" id="RHEA:10116"/>
        <dbReference type="ChEBI" id="CHEBI:16526"/>
        <dbReference type="ChEBI" id="CHEBI:57783"/>
        <dbReference type="ChEBI" id="CHEBI:58121"/>
        <dbReference type="ChEBI" id="CHEBI:58349"/>
        <dbReference type="ChEBI" id="CHEBI:58759"/>
        <dbReference type="EC" id="1.1.1.44"/>
    </reaction>
</comment>
<evidence type="ECO:0000256" key="4">
    <source>
        <dbReference type="ARBA" id="ARBA00011738"/>
    </source>
</evidence>
<dbReference type="STRING" id="94643.A0A2A9MGZ1"/>
<evidence type="ECO:0000256" key="13">
    <source>
        <dbReference type="PIRSR" id="PIRSR000109-3"/>
    </source>
</evidence>
<dbReference type="AlphaFoldDB" id="A0A2A9MGZ1"/>
<dbReference type="SUPFAM" id="SSF51735">
    <property type="entry name" value="NAD(P)-binding Rossmann-fold domains"/>
    <property type="match status" value="1"/>
</dbReference>
<dbReference type="RefSeq" id="XP_029220433.1">
    <property type="nucleotide sequence ID" value="XM_029363067.1"/>
</dbReference>
<keyword evidence="10 12" id="KW-0570">Pentose shunt</keyword>
<evidence type="ECO:0000256" key="6">
    <source>
        <dbReference type="ARBA" id="ARBA00018193"/>
    </source>
</evidence>
<dbReference type="EC" id="1.1.1.44" evidence="5 12"/>
<keyword evidence="15" id="KW-0732">Signal</keyword>
<dbReference type="FunFam" id="1.10.1040.10:FF:000032">
    <property type="entry name" value="6-phosphogluconate dehydrogenase, decarboxylating"/>
    <property type="match status" value="1"/>
</dbReference>
<feature type="chain" id="PRO_5011998711" description="6-phosphogluconate dehydrogenase, decarboxylating" evidence="15">
    <location>
        <begin position="19"/>
        <end position="506"/>
    </location>
</feature>
<dbReference type="Pfam" id="PF00393">
    <property type="entry name" value="6PGD"/>
    <property type="match status" value="1"/>
</dbReference>
<feature type="binding site" evidence="13">
    <location>
        <position position="105"/>
    </location>
    <ligand>
        <name>NADP(+)</name>
        <dbReference type="ChEBI" id="CHEBI:58349"/>
    </ligand>
</feature>
<dbReference type="KEGG" id="bbes:BESB_046160"/>
<dbReference type="Gene3D" id="3.40.50.720">
    <property type="entry name" value="NAD(P)-binding Rossmann-like Domain"/>
    <property type="match status" value="1"/>
</dbReference>
<dbReference type="GeneID" id="40309546"/>
<dbReference type="SMART" id="SM01350">
    <property type="entry name" value="6PGD"/>
    <property type="match status" value="1"/>
</dbReference>
<reference evidence="17 18" key="1">
    <citation type="submission" date="2017-09" db="EMBL/GenBank/DDBJ databases">
        <title>Genome sequencing of Besnoitia besnoiti strain Bb-Ger1.</title>
        <authorList>
            <person name="Schares G."/>
            <person name="Venepally P."/>
            <person name="Lorenzi H.A."/>
        </authorList>
    </citation>
    <scope>NUCLEOTIDE SEQUENCE [LARGE SCALE GENOMIC DNA]</scope>
    <source>
        <strain evidence="17 18">Bb-Ger1</strain>
    </source>
</reference>
<name>A0A2A9MGZ1_BESBE</name>
<proteinExistence type="inferred from homology"/>
<dbReference type="GO" id="GO:0004616">
    <property type="term" value="F:phosphogluconate dehydrogenase (decarboxylating) activity"/>
    <property type="evidence" value="ECO:0007669"/>
    <property type="project" value="UniProtKB-EC"/>
</dbReference>
<dbReference type="Gene3D" id="1.20.5.320">
    <property type="entry name" value="6-Phosphogluconate Dehydrogenase, domain 3"/>
    <property type="match status" value="1"/>
</dbReference>
<evidence type="ECO:0000256" key="15">
    <source>
        <dbReference type="SAM" id="SignalP"/>
    </source>
</evidence>
<keyword evidence="7 12" id="KW-0521">NADP</keyword>
<evidence type="ECO:0000256" key="9">
    <source>
        <dbReference type="ARBA" id="ARBA00023064"/>
    </source>
</evidence>
<keyword evidence="8 12" id="KW-0560">Oxidoreductase</keyword>
<evidence type="ECO:0000256" key="12">
    <source>
        <dbReference type="PIRNR" id="PIRNR000109"/>
    </source>
</evidence>
<evidence type="ECO:0000259" key="16">
    <source>
        <dbReference type="SMART" id="SM01350"/>
    </source>
</evidence>
<accession>A0A2A9MGZ1</accession>
<dbReference type="EMBL" id="NWUJ01000003">
    <property type="protein sequence ID" value="PFH36424.1"/>
    <property type="molecule type" value="Genomic_DNA"/>
</dbReference>
<comment type="similarity">
    <text evidence="3 12 14">Belongs to the 6-phosphogluconate dehydrogenase family.</text>
</comment>
<dbReference type="Pfam" id="PF03446">
    <property type="entry name" value="NAD_binding_2"/>
    <property type="match status" value="1"/>
</dbReference>
<evidence type="ECO:0000313" key="18">
    <source>
        <dbReference type="Proteomes" id="UP000224006"/>
    </source>
</evidence>
<evidence type="ECO:0000256" key="14">
    <source>
        <dbReference type="RuleBase" id="RU000485"/>
    </source>
</evidence>
<dbReference type="GO" id="GO:0006098">
    <property type="term" value="P:pentose-phosphate shunt"/>
    <property type="evidence" value="ECO:0007669"/>
    <property type="project" value="UniProtKB-UniPathway"/>
</dbReference>
<dbReference type="InterPro" id="IPR036291">
    <property type="entry name" value="NAD(P)-bd_dom_sf"/>
</dbReference>
<evidence type="ECO:0000256" key="11">
    <source>
        <dbReference type="ARBA" id="ARBA00048640"/>
    </source>
</evidence>
<dbReference type="InterPro" id="IPR006114">
    <property type="entry name" value="6PGDH_C"/>
</dbReference>
<dbReference type="InterPro" id="IPR013328">
    <property type="entry name" value="6PGD_dom2"/>
</dbReference>
<dbReference type="InterPro" id="IPR006115">
    <property type="entry name" value="6PGDH_NADP-bd"/>
</dbReference>
<feature type="domain" description="6-phosphogluconate dehydrogenase C-terminal" evidence="16">
    <location>
        <begin position="199"/>
        <end position="505"/>
    </location>
</feature>
<evidence type="ECO:0000313" key="17">
    <source>
        <dbReference type="EMBL" id="PFH36424.1"/>
    </source>
</evidence>
<dbReference type="GO" id="GO:0050661">
    <property type="term" value="F:NADP binding"/>
    <property type="evidence" value="ECO:0007669"/>
    <property type="project" value="InterPro"/>
</dbReference>
<evidence type="ECO:0000256" key="3">
    <source>
        <dbReference type="ARBA" id="ARBA00008419"/>
    </source>
</evidence>
<evidence type="ECO:0000256" key="5">
    <source>
        <dbReference type="ARBA" id="ARBA00013011"/>
    </source>
</evidence>
<feature type="binding site" evidence="13">
    <location>
        <begin position="77"/>
        <end position="79"/>
    </location>
    <ligand>
        <name>NADP(+)</name>
        <dbReference type="ChEBI" id="CHEBI:58349"/>
    </ligand>
</feature>
<comment type="caution">
    <text evidence="17">The sequence shown here is derived from an EMBL/GenBank/DDBJ whole genome shotgun (WGS) entry which is preliminary data.</text>
</comment>
<sequence length="506" mass="55655">MSCHVGVYGLAVMGLGLSLNIASRGFRVCVSNRTPAKIDRALKKAAEENLAKNIVGARTLDEFVHCLQRPRRILMVIEAGAPVETLIDLLLPKLDQGDCLVDAGNEFFEVSVKREQRCASRGVLFMDVGLCAGGDGARYGPPLTPGGSEEAWKLMEPVFVQLAGRIDQSKTIPLPGALTFSDEMKQNACVTHLGPCGAGHYVKMVHNGIMYGDMQLIAEAYHLLKHACRLTNDELYATFKKWNEGDLRSYLLGITANIVRKKDPFTGGYLLDFIVDAAGSRGTGKWAMQQAAELGIAVPTITAALDMRYISSNIGLRQRMNVLYFQTWTSMDDAKNPLREKQIESIKKALVCGRISCFAQGMQLLRAISLEKGWALNLAEASRIWQAGCVIECDFLKVMQHAFLRNPDLENILLDEQISGMVQRHLPALQDVVHLSLGTGVSQSDGPSTVVTLPIPAFSASYNYLASSCGLHLSINLVQAQRDCFGSHHFKRTDREGKFHVENWAD</sequence>
<dbReference type="Gene3D" id="1.10.1040.10">
    <property type="entry name" value="N-(1-d-carboxylethyl)-l-norvaline Dehydrogenase, domain 2"/>
    <property type="match status" value="1"/>
</dbReference>
<comment type="pathway">
    <text evidence="2 12 14">Carbohydrate degradation; pentose phosphate pathway; D-ribulose 5-phosphate from D-glucose 6-phosphate (oxidative stage): step 3/3.</text>
</comment>
<dbReference type="VEuPathDB" id="ToxoDB:BESB_046160"/>
<organism evidence="17 18">
    <name type="scientific">Besnoitia besnoiti</name>
    <name type="common">Apicomplexan protozoan</name>
    <dbReference type="NCBI Taxonomy" id="94643"/>
    <lineage>
        <taxon>Eukaryota</taxon>
        <taxon>Sar</taxon>
        <taxon>Alveolata</taxon>
        <taxon>Apicomplexa</taxon>
        <taxon>Conoidasida</taxon>
        <taxon>Coccidia</taxon>
        <taxon>Eucoccidiorida</taxon>
        <taxon>Eimeriorina</taxon>
        <taxon>Sarcocystidae</taxon>
        <taxon>Besnoitia</taxon>
    </lineage>
</organism>
<dbReference type="InterPro" id="IPR006113">
    <property type="entry name" value="6PGDH_Gnd/GntZ"/>
</dbReference>
<keyword evidence="9 14" id="KW-0311">Gluconate utilization</keyword>
<dbReference type="UniPathway" id="UPA00115">
    <property type="reaction ID" value="UER00410"/>
</dbReference>
<comment type="subunit">
    <text evidence="4 12">Homodimer.</text>
</comment>
<evidence type="ECO:0000256" key="1">
    <source>
        <dbReference type="ARBA" id="ARBA00002526"/>
    </source>
</evidence>
<protein>
    <recommendedName>
        <fullName evidence="6 12">6-phosphogluconate dehydrogenase, decarboxylating</fullName>
        <ecNumber evidence="5 12">1.1.1.44</ecNumber>
    </recommendedName>
</protein>
<evidence type="ECO:0000256" key="7">
    <source>
        <dbReference type="ARBA" id="ARBA00022857"/>
    </source>
</evidence>
<dbReference type="GO" id="GO:0019521">
    <property type="term" value="P:D-gluconate metabolic process"/>
    <property type="evidence" value="ECO:0007669"/>
    <property type="project" value="UniProtKB-KW"/>
</dbReference>
<comment type="function">
    <text evidence="1 12">Catalyzes the oxidative decarboxylation of 6-phosphogluconate to ribulose 5-phosphate and CO(2), with concomitant reduction of NADP to NADPH.</text>
</comment>
<dbReference type="PRINTS" id="PR00076">
    <property type="entry name" value="6PGDHDRGNASE"/>
</dbReference>
<keyword evidence="18" id="KW-1185">Reference proteome</keyword>
<dbReference type="NCBIfam" id="NF006765">
    <property type="entry name" value="PRK09287.1"/>
    <property type="match status" value="1"/>
</dbReference>